<dbReference type="GeneID" id="111022839"/>
<dbReference type="AlphaFoldDB" id="A0A6J1DRC5"/>
<comment type="similarity">
    <text evidence="1">Belongs to the JARID1 histone demethylase family.</text>
</comment>
<evidence type="ECO:0000259" key="3">
    <source>
        <dbReference type="PROSITE" id="PS51184"/>
    </source>
</evidence>
<gene>
    <name evidence="5" type="primary">LOC111022839</name>
</gene>
<name>A0A6J1DRC5_MOMCH</name>
<dbReference type="InterPro" id="IPR003347">
    <property type="entry name" value="JmjC_dom"/>
</dbReference>
<protein>
    <submittedName>
        <fullName evidence="5">Uncharacterized protein LOC111022839 isoform X1</fullName>
    </submittedName>
</protein>
<dbReference type="Gene3D" id="2.60.120.650">
    <property type="entry name" value="Cupin"/>
    <property type="match status" value="1"/>
</dbReference>
<dbReference type="PROSITE" id="PS51184">
    <property type="entry name" value="JMJC"/>
    <property type="match status" value="1"/>
</dbReference>
<reference evidence="5" key="1">
    <citation type="submission" date="2025-08" db="UniProtKB">
        <authorList>
            <consortium name="RefSeq"/>
        </authorList>
    </citation>
    <scope>IDENTIFICATION</scope>
    <source>
        <strain evidence="5">OHB3-1</strain>
    </source>
</reference>
<feature type="region of interest" description="Disordered" evidence="2">
    <location>
        <begin position="401"/>
        <end position="426"/>
    </location>
</feature>
<dbReference type="Proteomes" id="UP000504603">
    <property type="component" value="Unplaced"/>
</dbReference>
<keyword evidence="4" id="KW-1185">Reference proteome</keyword>
<dbReference type="PANTHER" id="PTHR12461">
    <property type="entry name" value="HYPOXIA-INDUCIBLE FACTOR 1 ALPHA INHIBITOR-RELATED"/>
    <property type="match status" value="1"/>
</dbReference>
<feature type="domain" description="JmjC" evidence="3">
    <location>
        <begin position="131"/>
        <end position="302"/>
    </location>
</feature>
<proteinExistence type="inferred from homology"/>
<organism evidence="4 5">
    <name type="scientific">Momordica charantia</name>
    <name type="common">Bitter gourd</name>
    <name type="synonym">Balsam pear</name>
    <dbReference type="NCBI Taxonomy" id="3673"/>
    <lineage>
        <taxon>Eukaryota</taxon>
        <taxon>Viridiplantae</taxon>
        <taxon>Streptophyta</taxon>
        <taxon>Embryophyta</taxon>
        <taxon>Tracheophyta</taxon>
        <taxon>Spermatophyta</taxon>
        <taxon>Magnoliopsida</taxon>
        <taxon>eudicotyledons</taxon>
        <taxon>Gunneridae</taxon>
        <taxon>Pentapetalae</taxon>
        <taxon>rosids</taxon>
        <taxon>fabids</taxon>
        <taxon>Cucurbitales</taxon>
        <taxon>Cucurbitaceae</taxon>
        <taxon>Momordiceae</taxon>
        <taxon>Momordica</taxon>
    </lineage>
</organism>
<dbReference type="SUPFAM" id="SSF51197">
    <property type="entry name" value="Clavaminate synthase-like"/>
    <property type="match status" value="1"/>
</dbReference>
<evidence type="ECO:0000256" key="2">
    <source>
        <dbReference type="SAM" id="MobiDB-lite"/>
    </source>
</evidence>
<accession>A0A6J1DRC5</accession>
<dbReference type="Pfam" id="PF13621">
    <property type="entry name" value="Cupin_8"/>
    <property type="match status" value="1"/>
</dbReference>
<dbReference type="InterPro" id="IPR041667">
    <property type="entry name" value="Cupin_8"/>
</dbReference>
<evidence type="ECO:0000256" key="1">
    <source>
        <dbReference type="ARBA" id="ARBA00006801"/>
    </source>
</evidence>
<dbReference type="PANTHER" id="PTHR12461:SF102">
    <property type="entry name" value="LYSINE-SPECIFIC DEMETHYLASE JMJ31"/>
    <property type="match status" value="1"/>
</dbReference>
<dbReference type="OrthoDB" id="415358at2759"/>
<evidence type="ECO:0000313" key="4">
    <source>
        <dbReference type="Proteomes" id="UP000504603"/>
    </source>
</evidence>
<dbReference type="RefSeq" id="XP_022155804.1">
    <property type="nucleotide sequence ID" value="XM_022300112.1"/>
</dbReference>
<sequence>MDENLHIQRFEAPLSASDFESLIESHNVPAVLLGCVKDWRALLEWNPYNGGLDHLQECAGACIVEAMLTRSAPVFYGDLRSHERVPLPFSTFIQFCNQRLEERSQGNVVSSKLESNRITCPDVEKGCLPFEDDPQKLYLAQVPILDFKNEERVQLEPLRKDIHTPAFLEKKKLASINLWMNSAQSRSSTHYDPHHNVLCIVSGTKQVILWPPSAAPSLYPMQIYGEASNHSSVTLEKPDYSLYPRAKYSMESSQMVILHAGDALFIPEGWFHQVDSDDLTIAVNFWWESHPMSSMSEHMDAYYLRRILRRLMDKEMNKVLQVPSCSIAKMDEMKCHERDVLNIKEMGVGVFCLNQARESGDLRENELRQETFAHELEPCSIQALHGLINLVHDRVTVSVSDQIRSPQSSSTNGSADEEERMKVTSSHSLENDQVANFIWNLGPCILQKVLLSMANNFPRTLEALILHLLSPVGAEVLTRKFDQMDQSNSEEDQKKFYEVFYSSFDDQFAVMDAILNRKEAFARQAFKSVLDKYLGVNLDGPNLGS</sequence>
<feature type="compositionally biased region" description="Polar residues" evidence="2">
    <location>
        <begin position="401"/>
        <end position="414"/>
    </location>
</feature>
<dbReference type="SMART" id="SM00558">
    <property type="entry name" value="JmjC"/>
    <property type="match status" value="1"/>
</dbReference>
<evidence type="ECO:0000313" key="5">
    <source>
        <dbReference type="RefSeq" id="XP_022155804.1"/>
    </source>
</evidence>
<dbReference type="KEGG" id="mcha:111022839"/>